<proteinExistence type="predicted"/>
<name>A0A5B0RX93_PUCGR</name>
<gene>
    <name evidence="2" type="ORF">PGTUg99_002829</name>
</gene>
<dbReference type="EMBL" id="VDEP01000107">
    <property type="protein sequence ID" value="KAA1130586.1"/>
    <property type="molecule type" value="Genomic_DNA"/>
</dbReference>
<evidence type="ECO:0000313" key="3">
    <source>
        <dbReference type="Proteomes" id="UP000325313"/>
    </source>
</evidence>
<sequence>MMFAQISTTGWLKNYANRGSVSVLSYHQAGGGHPNQRGRGKMKVQAISSFNIKVRSSSSAFPFLTQTSFANSRTSLVALVTPPKDMRLSPPSTDPSPGTYHSYPMSTPPTTNTGVGMNVTEPSTPRFQPPPYNLNDHKLIKLIHEEKNRY</sequence>
<evidence type="ECO:0000256" key="1">
    <source>
        <dbReference type="SAM" id="MobiDB-lite"/>
    </source>
</evidence>
<dbReference type="Proteomes" id="UP000325313">
    <property type="component" value="Unassembled WGS sequence"/>
</dbReference>
<dbReference type="AlphaFoldDB" id="A0A5B0RX93"/>
<evidence type="ECO:0000313" key="2">
    <source>
        <dbReference type="EMBL" id="KAA1130586.1"/>
    </source>
</evidence>
<organism evidence="2 3">
    <name type="scientific">Puccinia graminis f. sp. tritici</name>
    <dbReference type="NCBI Taxonomy" id="56615"/>
    <lineage>
        <taxon>Eukaryota</taxon>
        <taxon>Fungi</taxon>
        <taxon>Dikarya</taxon>
        <taxon>Basidiomycota</taxon>
        <taxon>Pucciniomycotina</taxon>
        <taxon>Pucciniomycetes</taxon>
        <taxon>Pucciniales</taxon>
        <taxon>Pucciniaceae</taxon>
        <taxon>Puccinia</taxon>
    </lineage>
</organism>
<protein>
    <submittedName>
        <fullName evidence="2">Uncharacterized protein</fullName>
    </submittedName>
</protein>
<feature type="region of interest" description="Disordered" evidence="1">
    <location>
        <begin position="82"/>
        <end position="107"/>
    </location>
</feature>
<accession>A0A5B0RX93</accession>
<reference evidence="2 3" key="1">
    <citation type="submission" date="2019-05" db="EMBL/GenBank/DDBJ databases">
        <title>Emergence of the Ug99 lineage of the wheat stem rust pathogen through somatic hybridization.</title>
        <authorList>
            <person name="Li F."/>
            <person name="Upadhyaya N.M."/>
            <person name="Sperschneider J."/>
            <person name="Matny O."/>
            <person name="Nguyen-Phuc H."/>
            <person name="Mago R."/>
            <person name="Raley C."/>
            <person name="Miller M.E."/>
            <person name="Silverstein K.A.T."/>
            <person name="Henningsen E."/>
            <person name="Hirsch C.D."/>
            <person name="Visser B."/>
            <person name="Pretorius Z.A."/>
            <person name="Steffenson B.J."/>
            <person name="Schwessinger B."/>
            <person name="Dodds P.N."/>
            <person name="Figueroa M."/>
        </authorList>
    </citation>
    <scope>NUCLEOTIDE SEQUENCE [LARGE SCALE GENOMIC DNA]</scope>
    <source>
        <strain evidence="2 3">Ug99</strain>
    </source>
</reference>
<comment type="caution">
    <text evidence="2">The sequence shown here is derived from an EMBL/GenBank/DDBJ whole genome shotgun (WGS) entry which is preliminary data.</text>
</comment>